<keyword evidence="5 7" id="KW-0833">Ubl conjugation pathway</keyword>
<feature type="region of interest" description="Disordered" evidence="8">
    <location>
        <begin position="2108"/>
        <end position="2359"/>
    </location>
</feature>
<feature type="region of interest" description="Disordered" evidence="8">
    <location>
        <begin position="217"/>
        <end position="270"/>
    </location>
</feature>
<evidence type="ECO:0000256" key="1">
    <source>
        <dbReference type="ARBA" id="ARBA00000885"/>
    </source>
</evidence>
<feature type="compositionally biased region" description="Acidic residues" evidence="8">
    <location>
        <begin position="2278"/>
        <end position="2294"/>
    </location>
</feature>
<protein>
    <recommendedName>
        <fullName evidence="3">HECT-type E3 ubiquitin transferase</fullName>
        <ecNumber evidence="3">2.3.2.26</ecNumber>
    </recommendedName>
</protein>
<dbReference type="Gene3D" id="3.30.2410.10">
    <property type="entry name" value="Hect, E3 ligase catalytic domain"/>
    <property type="match status" value="1"/>
</dbReference>
<dbReference type="CDD" id="cd00078">
    <property type="entry name" value="HECTc"/>
    <property type="match status" value="1"/>
</dbReference>
<feature type="compositionally biased region" description="Low complexity" evidence="8">
    <location>
        <begin position="2723"/>
        <end position="2741"/>
    </location>
</feature>
<dbReference type="InterPro" id="IPR010309">
    <property type="entry name" value="E3_Ub_ligase_DUF908"/>
</dbReference>
<feature type="region of interest" description="Disordered" evidence="8">
    <location>
        <begin position="2538"/>
        <end position="2564"/>
    </location>
</feature>
<evidence type="ECO:0000256" key="7">
    <source>
        <dbReference type="PROSITE-ProRule" id="PRU00104"/>
    </source>
</evidence>
<reference evidence="11 12" key="1">
    <citation type="journal article" date="2020" name="Fungal Divers.">
        <title>Resolving the Mortierellaceae phylogeny through synthesis of multi-gene phylogenetics and phylogenomics.</title>
        <authorList>
            <person name="Vandepol N."/>
            <person name="Liber J."/>
            <person name="Desiro A."/>
            <person name="Na H."/>
            <person name="Kennedy M."/>
            <person name="Barry K."/>
            <person name="Grigoriev I.V."/>
            <person name="Miller A.N."/>
            <person name="O'Donnell K."/>
            <person name="Stajich J.E."/>
            <person name="Bonito G."/>
        </authorList>
    </citation>
    <scope>NUCLEOTIDE SEQUENCE [LARGE SCALE GENOMIC DNA]</scope>
    <source>
        <strain evidence="11 12">AD045</strain>
    </source>
</reference>
<dbReference type="SUPFAM" id="SSF56204">
    <property type="entry name" value="Hect, E3 ligase catalytic domain"/>
    <property type="match status" value="1"/>
</dbReference>
<dbReference type="CDD" id="cd14291">
    <property type="entry name" value="UBA1_NUB1_like"/>
    <property type="match status" value="1"/>
</dbReference>
<dbReference type="InterPro" id="IPR050409">
    <property type="entry name" value="E3_ubiq-protein_ligase"/>
</dbReference>
<feature type="region of interest" description="Disordered" evidence="8">
    <location>
        <begin position="2789"/>
        <end position="2821"/>
    </location>
</feature>
<evidence type="ECO:0000259" key="9">
    <source>
        <dbReference type="PROSITE" id="PS50030"/>
    </source>
</evidence>
<keyword evidence="12" id="KW-1185">Reference proteome</keyword>
<feature type="compositionally biased region" description="Basic and acidic residues" evidence="8">
    <location>
        <begin position="2666"/>
        <end position="2687"/>
    </location>
</feature>
<feature type="compositionally biased region" description="Acidic residues" evidence="8">
    <location>
        <begin position="2216"/>
        <end position="2264"/>
    </location>
</feature>
<accession>A0ABQ7KDC9</accession>
<organism evidence="11 12">
    <name type="scientific">Linnemannia gamsii</name>
    <dbReference type="NCBI Taxonomy" id="64522"/>
    <lineage>
        <taxon>Eukaryota</taxon>
        <taxon>Fungi</taxon>
        <taxon>Fungi incertae sedis</taxon>
        <taxon>Mucoromycota</taxon>
        <taxon>Mortierellomycotina</taxon>
        <taxon>Mortierellomycetes</taxon>
        <taxon>Mortierellales</taxon>
        <taxon>Mortierellaceae</taxon>
        <taxon>Linnemannia</taxon>
    </lineage>
</organism>
<feature type="region of interest" description="Disordered" evidence="8">
    <location>
        <begin position="3143"/>
        <end position="3216"/>
    </location>
</feature>
<comment type="similarity">
    <text evidence="6">Belongs to the UPL family. TOM1/PTR1 subfamily.</text>
</comment>
<feature type="region of interest" description="Disordered" evidence="8">
    <location>
        <begin position="1388"/>
        <end position="1410"/>
    </location>
</feature>
<dbReference type="Pfam" id="PF06025">
    <property type="entry name" value="DUF913"/>
    <property type="match status" value="1"/>
</dbReference>
<feature type="region of interest" description="Disordered" evidence="8">
    <location>
        <begin position="2666"/>
        <end position="2742"/>
    </location>
</feature>
<feature type="compositionally biased region" description="Acidic residues" evidence="8">
    <location>
        <begin position="1364"/>
        <end position="1374"/>
    </location>
</feature>
<dbReference type="InterPro" id="IPR025527">
    <property type="entry name" value="HUWE1/Rev1_UBM"/>
</dbReference>
<feature type="compositionally biased region" description="Acidic residues" evidence="8">
    <location>
        <begin position="2157"/>
        <end position="2207"/>
    </location>
</feature>
<dbReference type="SMART" id="SM00165">
    <property type="entry name" value="UBA"/>
    <property type="match status" value="1"/>
</dbReference>
<feature type="compositionally biased region" description="Low complexity" evidence="8">
    <location>
        <begin position="1323"/>
        <end position="1338"/>
    </location>
</feature>
<dbReference type="PROSITE" id="PS50030">
    <property type="entry name" value="UBA"/>
    <property type="match status" value="1"/>
</dbReference>
<dbReference type="Gene3D" id="3.90.1750.10">
    <property type="entry name" value="Hect, E3 ligase catalytic domains"/>
    <property type="match status" value="1"/>
</dbReference>
<name>A0ABQ7KDC9_9FUNG</name>
<dbReference type="Gene3D" id="3.30.2160.10">
    <property type="entry name" value="Hect, E3 ligase catalytic domain"/>
    <property type="match status" value="1"/>
</dbReference>
<evidence type="ECO:0000256" key="5">
    <source>
        <dbReference type="ARBA" id="ARBA00022786"/>
    </source>
</evidence>
<evidence type="ECO:0000313" key="11">
    <source>
        <dbReference type="EMBL" id="KAG0296366.1"/>
    </source>
</evidence>
<feature type="domain" description="UBA" evidence="9">
    <location>
        <begin position="1266"/>
        <end position="1306"/>
    </location>
</feature>
<dbReference type="PANTHER" id="PTHR11254:SF67">
    <property type="entry name" value="E3 UBIQUITIN-PROTEIN LIGASE HUWE1"/>
    <property type="match status" value="1"/>
</dbReference>
<dbReference type="InterPro" id="IPR035983">
    <property type="entry name" value="Hect_E3_ubiquitin_ligase"/>
</dbReference>
<feature type="region of interest" description="Disordered" evidence="8">
    <location>
        <begin position="1754"/>
        <end position="1812"/>
    </location>
</feature>
<feature type="compositionally biased region" description="Low complexity" evidence="8">
    <location>
        <begin position="1391"/>
        <end position="1401"/>
    </location>
</feature>
<dbReference type="Pfam" id="PF14377">
    <property type="entry name" value="UBM"/>
    <property type="match status" value="2"/>
</dbReference>
<dbReference type="PROSITE" id="PS50237">
    <property type="entry name" value="HECT"/>
    <property type="match status" value="1"/>
</dbReference>
<feature type="compositionally biased region" description="Basic and acidic residues" evidence="8">
    <location>
        <begin position="3143"/>
        <end position="3161"/>
    </location>
</feature>
<sequence length="3871" mass="426879">MKIKKTPAKKLAQPPPAVRTLIQALTECPESEISKLVEEVPEWNWPRGDIFLWVAILNRFDDILDTLCKSHDMKKPHPKPFSDSDRRLTLAILNFSRLLLESCTNRNLYASYEHLNDLLHSSDLDILESCLRLLLRPAQRHSAQRTAKSIFTVSQDRLLALTHSWGTKEHGLELLQLIDNETQIPEKLSGLHFQFYRTVNYNKPTTATTAIAGATTPALSSASTSGSATVLSQTSTTTTATPLSSSSKQRRSSQSGSSATTTTSSSTPGSATEGLVVIQTADINNMGASDYEILARYVKEYSIPEEHQFSLLNRIRVATAMRNPQRRRQLLMIRILAIAVMSHVLPEAIVTDKFFAFEPEIIQSMADLIHPDHKVPFDLQTAALFALDGLAHLRNKQADVLTAVNASASHGVLLYMLRKTISGLDSDEVVYPQDFIDSIFAFIGYIISGQTGGNMVIAAGLVTVMLKLLFNKRASQVKNVTKSIHLLDSLIYGYSSAFTSFCTSDGLNTLVARIKDETEYALGVVKDFEASQRSDKSSGSKEGETSPVPFERTALLKSMFKFVHHMMQSPGTQEGLRNLIDTTLPATLKKIMEAPTALGAAVYAHAINTMASFIHNEPTSLAILQEANIPQTFLASLSKEIPTSPEVVMSIPGAFGAICLNSVGLTMFQEKFDLKRLFDIFTSIPHVRAFQDNDGASNLGMTVDELVRHQPSLKPTVLTAVISMLEQVFTMCRDITFADDLELSVLHKERSKSVPALGEVTEENAAKVPKKDGLVPPLIEAAAKFCESYFQNAAIAKDFLKSGGIDSLMKFYSLKTLPYDLANTSAFFTLSHLIKLLAETNPAIAIIAVVGEVQKHLDVVGPLLDSVSSGSDLAKYIDVSKSSDQDIAHGNLYLHALVSLNALSGLLSDMYLTPAFSHGRNHASVLAAFVAAKGDEVLNGLGKLHRMCIWETIALKRTLQQDWNDPNPKAKRSTNVALVPGTVDDNYEESMVEVKESAEKATSKTDMFSPTAINTKYFKFVLTQTPHYLTPLYQGITKMLFHRRDVDAVQRESAFKIAESLSRVLQSHISWRRPAEAVVADRYTYLNAMLPLLPLLMLDDRNPPTLQTIVVVSFVRIEGLQTLFSTLDSIWSAVITDPSAAEVQKMYAAIELILNILQTIVSSKLLHDSSYTSSLISKDDKSRKRDFFDPHEFLVSTRLAVLPMARKLWMDPQIRSCPAGVVRLLIQTLIIILRGDGEAKPEAPPAPSVVIGGGAAPHLFGARPLGPDPRRVATLVDMGFPRSAAEIALTRCGNQIERAAEYLLTHQDVVAAALYDQERNAASRTTPTATASGATATAVPSVGSQPRSSTGENSSVATNVDPPAEADSEDDDEERMLQRALNMSVDAAGTSSSADVSMSESAGTTSPKPLEDAFTLEAHKTRQQELKDARLEVRSTLVQRSLELLPLIDGIIFSVRDVFTFLCKDKESTVLEGLVDVTVSAGQKHDSTDSKHSQETEELFGAHLRLLALLFAEANIQTAMEPHVRKLLPQFMSTLANAASLTTSQKKESSWLSPLLLMVEGFVSLSDEIKSVPDEAAGDGKSKASQEDQVMNERLVTESDLGALLKHCVSLLKQEDLSKDVVISVFRILVRLTRHHSLAVEFLEAQGLALMSSTLKPESIGVQGQQSYIIMVMRHIIEDTAVLQATMEKEIVRWFSQPSRPRAGDIASYLRHNSFLGLRDVDAFISGTLKVCSVARYDAAHRAVQLTLTKFMEQSKHDETKDKSKDETDSTATPAAATGSNDADTEKEKAQESKVDESAAVNPSSSSSASAPVAVAITDATKKYSSEVSEAVMNFLVNELLNCRTAATAPEQPIPSVGGATEPVATTLVSAPETLGSGAKSSTTATTPEVPLDPAFVHRCFILQCLNELVASYPCCRVDLMNYSRKKRDPLNTASKPRANWLGYLLNDLIPYRGTVGQLTNTEIRKQSIESNFASSVLVAMCLNSDEEEEKKPFSEAVQVRRFIVDGITRAFKDAMLSTEPIELKYGKFLALSELSYKLLGASAAPGILPKSTNDVSMNVVKVMLEKNFIMTLTNVVADIDLNYPHAKVMVTALLRPLESLTRLSLKMSRASDSSAPKPRRRSTPLSAGGSGAGSGDDAPDLYRNSSLGMFDGTNIESEEDGETGDSSGDEDMFEGEEFDEDDASDASDLSEEDMSDDDEDEMDADEDAIRNPFHDDDDDHEGSDDEDHDEDDGMDEDNEDDDDIDAEIQEALDRDEEEDEDLVMEWGSGRHHPVMLGEDEIEEVIEDDDDLEEHDNHGDHDHFGDHPDLAHPHHHQHHHHHSGDEGTEEEDDDEGDEDEEDASDDDEDDLEEDDDMGDHEGIEADEFEAHRHQGRNAPWDMTSTFVINENALQNGRPLFEPAGRRGRLSAQDRAFLWDEPAGDPGRFSYLHDHALAAFGGGARNMHAQGVDDVVTHPLLAQPATATAAGNPDTHRPRGAGPRVITDWQSFEELLQGNAQQVIGSLLNGGAIRAGHGGAFRVEVNNDHSTTLIPIDRPGGHHNHHHHHHHHHGHQHSFHGPNGDTITATISIGGGSTDNMAAGHKSDMFAVVNEFVPFTTPQRWSQECRMMYGATAQTKAARIQNHLVNALIPAAKEAERLKLEREAKEMEQRRKVDAERRKALEVKRKADEEAQRIKKEEEEKARAAEAQAEAQAEALRETERQAEAASARVSRGEPGEPKSSLSGAEGSSSSDASAIAEPTVTATPARKLVMIDGELVDITDSDIDAEFLEALPEDMRREVYNDYLQSHRPPTAPASSSVANANPSNNATNNTNNASNASRDINSEFLNALPQQMREELDELMRDPRPAVPSEPARRDLQAARPSDTTHLLSQLIPDLRQAMGEELAASLPQSLLNDTQAFLNNLPRSLRGGRDPRSFMGGDFLRAGTSTAPPAKKSTVPREAIQLVDKSSLATLIRLMFLPQPLPRNILNKLLVNLCENSKTRAELLSLLLSILQDGGADLAAVDRSFAQMSLRGKPLFKTLQQTKGSKGSAAPTPAPVSMDNVPNLVARRCFEALHYIVSYNEQASTFFLSEHEAVTLKRGGKKGKGKEKTIESKYPIVLLLDLLERPIFVQNAALMEQLMTLLSIICRPLATLAKPKEETDKELTADEEKERKEESTGGNVASDTSNTNAAAVTTAPATESNSTTAKAEEATVSNTKPELKPADEQSEFQPPVIPDHCLQLVVRVLTAGECSSRTFQYTLSVIQNLSLLTGAREIITTELVSAARDLGADIRKDLDSLSQTLENAMSGVEVQGMALEKFSPASSKQAKLLRALKTIDYMYSRKQAPANAPAAQVNIELAPTVDPEEADSVLPRSMRDINSELLNLNKDEEKVTEIYDSLSFHELWTKVGSTLEQIHERSDMIHVATVLLPLIESFMVVCKYVGLRPSTLEVEEEVCKANTNSTEELFLQFTEKHSKILNIMVRNNPALMSGSFSLLVHNPKMLEFDNKRNYFTQQLHKRNTARDLYGSLQMNVRREWVFMDSYSHWQARSGDEIKYSKLNVKFHGEEGVDGGGVTREWFQVLARQMFNPDYAMFKTSAADKLTYQPNRASWVNPDHLLFFKFVGRVIGKAIYDGRLLDAYFTRSFYKHILGRPVDYRDVEAIDPEYYKSLVWMLENDITDIVDETFSVETDDFGNKKTVDLKPNGRNIPVTEENKHEYVKYITEQKLTLAIKDQIHSFLLGFHNIIPAHLISIFNEQELELLISGLPDIDIDEWKNNAEYQNYTQSSPQILNFWRAVRSFDQTERAKLLQFVTGTSKVPLGGFAQLQGISGIQKFQIHKDFSSTKRLPSAHTCFNQLDLPEYETYEDLRQQLLTAISECSTGFAFA</sequence>
<dbReference type="Pfam" id="PF22562">
    <property type="entry name" value="UBA_7"/>
    <property type="match status" value="1"/>
</dbReference>
<dbReference type="SMART" id="SM00119">
    <property type="entry name" value="HECTc"/>
    <property type="match status" value="1"/>
</dbReference>
<dbReference type="InterPro" id="IPR010314">
    <property type="entry name" value="E3_Ub_ligase_DUF913"/>
</dbReference>
<dbReference type="PANTHER" id="PTHR11254">
    <property type="entry name" value="HECT DOMAIN UBIQUITIN-PROTEIN LIGASE"/>
    <property type="match status" value="1"/>
</dbReference>
<feature type="compositionally biased region" description="Acidic residues" evidence="8">
    <location>
        <begin position="2326"/>
        <end position="2358"/>
    </location>
</feature>
<dbReference type="Pfam" id="PF00632">
    <property type="entry name" value="HECT"/>
    <property type="match status" value="1"/>
</dbReference>
<comment type="pathway">
    <text evidence="2">Protein modification; protein ubiquitination.</text>
</comment>
<feature type="active site" description="Glycyl thioester intermediate" evidence="7">
    <location>
        <position position="3838"/>
    </location>
</feature>
<feature type="domain" description="HECT" evidence="10">
    <location>
        <begin position="3535"/>
        <end position="3871"/>
    </location>
</feature>
<feature type="region of interest" description="Disordered" evidence="8">
    <location>
        <begin position="2848"/>
        <end position="2868"/>
    </location>
</feature>
<feature type="compositionally biased region" description="Polar residues" evidence="8">
    <location>
        <begin position="1342"/>
        <end position="1358"/>
    </location>
</feature>
<comment type="caution">
    <text evidence="11">The sequence shown here is derived from an EMBL/GenBank/DDBJ whole genome shotgun (WGS) entry which is preliminary data.</text>
</comment>
<gene>
    <name evidence="11" type="ORF">BGZ96_009603</name>
</gene>
<feature type="region of interest" description="Disordered" evidence="8">
    <location>
        <begin position="1323"/>
        <end position="1374"/>
    </location>
</feature>
<evidence type="ECO:0000256" key="6">
    <source>
        <dbReference type="ARBA" id="ARBA00034494"/>
    </source>
</evidence>
<feature type="compositionally biased region" description="Basic and acidic residues" evidence="8">
    <location>
        <begin position="1784"/>
        <end position="1797"/>
    </location>
</feature>
<feature type="compositionally biased region" description="Low complexity" evidence="8">
    <location>
        <begin position="2688"/>
        <end position="2697"/>
    </location>
</feature>
<evidence type="ECO:0000259" key="10">
    <source>
        <dbReference type="PROSITE" id="PS50237"/>
    </source>
</evidence>
<feature type="compositionally biased region" description="Low complexity" evidence="8">
    <location>
        <begin position="3165"/>
        <end position="3184"/>
    </location>
</feature>
<dbReference type="InterPro" id="IPR000569">
    <property type="entry name" value="HECT_dom"/>
</dbReference>
<evidence type="ECO:0000256" key="4">
    <source>
        <dbReference type="ARBA" id="ARBA00022679"/>
    </source>
</evidence>
<dbReference type="SUPFAM" id="SSF46934">
    <property type="entry name" value="UBA-like"/>
    <property type="match status" value="1"/>
</dbReference>
<feature type="compositionally biased region" description="Basic and acidic residues" evidence="8">
    <location>
        <begin position="1754"/>
        <end position="1768"/>
    </location>
</feature>
<comment type="catalytic activity">
    <reaction evidence="1">
        <text>S-ubiquitinyl-[E2 ubiquitin-conjugating enzyme]-L-cysteine + [acceptor protein]-L-lysine = [E2 ubiquitin-conjugating enzyme]-L-cysteine + N(6)-ubiquitinyl-[acceptor protein]-L-lysine.</text>
        <dbReference type="EC" id="2.3.2.26"/>
    </reaction>
</comment>
<feature type="compositionally biased region" description="Basic and acidic residues" evidence="8">
    <location>
        <begin position="2295"/>
        <end position="2312"/>
    </location>
</feature>
<evidence type="ECO:0000256" key="8">
    <source>
        <dbReference type="SAM" id="MobiDB-lite"/>
    </source>
</evidence>
<dbReference type="Pfam" id="PF06012">
    <property type="entry name" value="DUF908"/>
    <property type="match status" value="1"/>
</dbReference>
<feature type="compositionally biased region" description="Polar residues" evidence="8">
    <location>
        <begin position="3185"/>
        <end position="3202"/>
    </location>
</feature>
<feature type="compositionally biased region" description="Low complexity" evidence="8">
    <location>
        <begin position="1798"/>
        <end position="1812"/>
    </location>
</feature>
<dbReference type="SUPFAM" id="SSF48371">
    <property type="entry name" value="ARM repeat"/>
    <property type="match status" value="1"/>
</dbReference>
<feature type="compositionally biased region" description="Basic residues" evidence="8">
    <location>
        <begin position="2540"/>
        <end position="2557"/>
    </location>
</feature>
<evidence type="ECO:0000256" key="3">
    <source>
        <dbReference type="ARBA" id="ARBA00012485"/>
    </source>
</evidence>
<dbReference type="EMBL" id="JAAAIM010000059">
    <property type="protein sequence ID" value="KAG0296366.1"/>
    <property type="molecule type" value="Genomic_DNA"/>
</dbReference>
<evidence type="ECO:0000313" key="12">
    <source>
        <dbReference type="Proteomes" id="UP001194696"/>
    </source>
</evidence>
<proteinExistence type="inferred from homology"/>
<feature type="compositionally biased region" description="Basic residues" evidence="8">
    <location>
        <begin position="2313"/>
        <end position="2322"/>
    </location>
</feature>
<dbReference type="InterPro" id="IPR009060">
    <property type="entry name" value="UBA-like_sf"/>
</dbReference>
<dbReference type="InterPro" id="IPR015940">
    <property type="entry name" value="UBA"/>
</dbReference>
<dbReference type="Proteomes" id="UP001194696">
    <property type="component" value="Unassembled WGS sequence"/>
</dbReference>
<dbReference type="Gene3D" id="1.10.8.10">
    <property type="entry name" value="DNA helicase RuvA subunit, C-terminal domain"/>
    <property type="match status" value="1"/>
</dbReference>
<feature type="compositionally biased region" description="Low complexity" evidence="8">
    <location>
        <begin position="2797"/>
        <end position="2821"/>
    </location>
</feature>
<keyword evidence="4" id="KW-0808">Transferase</keyword>
<evidence type="ECO:0000256" key="2">
    <source>
        <dbReference type="ARBA" id="ARBA00004906"/>
    </source>
</evidence>
<dbReference type="EC" id="2.3.2.26" evidence="3"/>
<dbReference type="InterPro" id="IPR016024">
    <property type="entry name" value="ARM-type_fold"/>
</dbReference>